<name>J7FX83_OLEEU</name>
<feature type="region of interest" description="Disordered" evidence="1">
    <location>
        <begin position="110"/>
        <end position="146"/>
    </location>
</feature>
<dbReference type="AlphaFoldDB" id="J7FX83"/>
<evidence type="ECO:0000313" key="2">
    <source>
        <dbReference type="EMBL" id="AFP49312.1"/>
    </source>
</evidence>
<keyword evidence="2" id="KW-0647">Proteasome</keyword>
<reference evidence="2" key="1">
    <citation type="journal article" date="2012" name="BMC Plant Biol.">
        <title>Molecular interactions between the olive and the fruit fly Bactrocera oleave.</title>
        <authorList>
            <person name="Corrado G."/>
            <person name="Alagna F."/>
            <person name="Rocco M."/>
            <person name="Renzone G."/>
            <person name="Varricchio P."/>
            <person name="Coppola V."/>
            <person name="Coppola M."/>
            <person name="Garonna A."/>
            <person name="Baldoni L."/>
            <person name="Scaloni A."/>
            <person name="Rao R."/>
        </authorList>
    </citation>
    <scope>NUCLEOTIDE SEQUENCE</scope>
</reference>
<accession>J7FX83</accession>
<feature type="non-terminal residue" evidence="2">
    <location>
        <position position="1"/>
    </location>
</feature>
<evidence type="ECO:0000256" key="1">
    <source>
        <dbReference type="SAM" id="MobiDB-lite"/>
    </source>
</evidence>
<protein>
    <submittedName>
        <fullName evidence="2">20S proteasome alpha 6 subunit</fullName>
    </submittedName>
</protein>
<feature type="compositionally biased region" description="Low complexity" evidence="1">
    <location>
        <begin position="110"/>
        <end position="122"/>
    </location>
</feature>
<proteinExistence type="evidence at transcript level"/>
<dbReference type="GO" id="GO:0000502">
    <property type="term" value="C:proteasome complex"/>
    <property type="evidence" value="ECO:0007669"/>
    <property type="project" value="UniProtKB-KW"/>
</dbReference>
<dbReference type="EMBL" id="JQ711502">
    <property type="protein sequence ID" value="AFP49312.1"/>
    <property type="molecule type" value="mRNA"/>
</dbReference>
<organism evidence="2">
    <name type="scientific">Olea europaea</name>
    <name type="common">Common olive</name>
    <dbReference type="NCBI Taxonomy" id="4146"/>
    <lineage>
        <taxon>Eukaryota</taxon>
        <taxon>Viridiplantae</taxon>
        <taxon>Streptophyta</taxon>
        <taxon>Embryophyta</taxon>
        <taxon>Tracheophyta</taxon>
        <taxon>Spermatophyta</taxon>
        <taxon>Magnoliopsida</taxon>
        <taxon>eudicotyledons</taxon>
        <taxon>Gunneridae</taxon>
        <taxon>Pentapetalae</taxon>
        <taxon>asterids</taxon>
        <taxon>lamiids</taxon>
        <taxon>Lamiales</taxon>
        <taxon>Oleaceae</taxon>
        <taxon>Oleeae</taxon>
        <taxon>Olea</taxon>
    </lineage>
</organism>
<sequence>RFHSVTALAISTPQIHPLLCTFVSTNKCYQYKTSHYHHNTLAHLPGAAARAGENLIKDTLFALRDTLQGHKLTSSTCTIAVVGVGQAFHILDQQTVQALINEFNIAGEQAPAHQAAAPNQANDSKSRATAAHQVTPSDPNVAPMDM</sequence>